<evidence type="ECO:0000313" key="4">
    <source>
        <dbReference type="Proteomes" id="UP000192847"/>
    </source>
</evidence>
<proteinExistence type="inferred from homology"/>
<feature type="domain" description="UspA" evidence="2">
    <location>
        <begin position="8"/>
        <end position="147"/>
    </location>
</feature>
<dbReference type="EMBL" id="MVIL01000027">
    <property type="protein sequence ID" value="ORB80131.1"/>
    <property type="molecule type" value="Genomic_DNA"/>
</dbReference>
<organism evidence="3 4">
    <name type="scientific">Mycobacterium timonense</name>
    <dbReference type="NCBI Taxonomy" id="701043"/>
    <lineage>
        <taxon>Bacteria</taxon>
        <taxon>Bacillati</taxon>
        <taxon>Actinomycetota</taxon>
        <taxon>Actinomycetes</taxon>
        <taxon>Mycobacteriales</taxon>
        <taxon>Mycobacteriaceae</taxon>
        <taxon>Mycobacterium</taxon>
        <taxon>Mycobacterium avium complex (MAC)</taxon>
    </lineage>
</organism>
<gene>
    <name evidence="3" type="ORF">BST46_10660</name>
</gene>
<feature type="domain" description="UspA" evidence="2">
    <location>
        <begin position="159"/>
        <end position="302"/>
    </location>
</feature>
<dbReference type="SUPFAM" id="SSF52402">
    <property type="entry name" value="Adenine nucleotide alpha hydrolases-like"/>
    <property type="match status" value="2"/>
</dbReference>
<dbReference type="InterPro" id="IPR014729">
    <property type="entry name" value="Rossmann-like_a/b/a_fold"/>
</dbReference>
<accession>A0ABX3TMV3</accession>
<dbReference type="InterPro" id="IPR051688">
    <property type="entry name" value="USP_A"/>
</dbReference>
<evidence type="ECO:0000256" key="1">
    <source>
        <dbReference type="ARBA" id="ARBA00008791"/>
    </source>
</evidence>
<evidence type="ECO:0000259" key="2">
    <source>
        <dbReference type="Pfam" id="PF00582"/>
    </source>
</evidence>
<comment type="caution">
    <text evidence="3">The sequence shown here is derived from an EMBL/GenBank/DDBJ whole genome shotgun (WGS) entry which is preliminary data.</text>
</comment>
<sequence>MSDPKHRGILVCVDGSAASDAAVAWAAREAAMRGLPITVIHAVAPVVVGWPVGQLYADMPAWQQDGAQQVIDQARKIVIANQGGGTPPEMRTEIIYSAVTPTLIDASRDAWMIVAGSQGLGALGRLLLGSVTAALLAHAHCPVAVVHTDDHAARAADGPVLVGTDGSPASEAAIALAFDEAARRGVGVVALHAWSDVGVVALHAWSDVGVFPILGMDWRDSEAKGEELLAERLAGWQEQYPDVHVKRLVVCDKPSRWLVAEAERAQLVVVGSHGRGGFPGMLLGSVSSHVAQSATAPVIVVRGR</sequence>
<name>A0ABX3TMV3_9MYCO</name>
<dbReference type="Gene3D" id="3.40.50.620">
    <property type="entry name" value="HUPs"/>
    <property type="match status" value="2"/>
</dbReference>
<protein>
    <submittedName>
        <fullName evidence="3">Universal stress protein</fullName>
    </submittedName>
</protein>
<keyword evidence="4" id="KW-1185">Reference proteome</keyword>
<evidence type="ECO:0000313" key="3">
    <source>
        <dbReference type="EMBL" id="ORB80131.1"/>
    </source>
</evidence>
<dbReference type="Proteomes" id="UP000192847">
    <property type="component" value="Unassembled WGS sequence"/>
</dbReference>
<dbReference type="PANTHER" id="PTHR43010">
    <property type="entry name" value="UNIVERSAL STRESS PROTEIN SLR1230"/>
    <property type="match status" value="1"/>
</dbReference>
<dbReference type="PANTHER" id="PTHR43010:SF1">
    <property type="entry name" value="USPA DOMAIN-CONTAINING PROTEIN"/>
    <property type="match status" value="1"/>
</dbReference>
<dbReference type="RefSeq" id="WP_023861554.1">
    <property type="nucleotide sequence ID" value="NZ_MVIL01000027.1"/>
</dbReference>
<dbReference type="Pfam" id="PF00582">
    <property type="entry name" value="Usp"/>
    <property type="match status" value="2"/>
</dbReference>
<reference evidence="3 4" key="1">
    <citation type="submission" date="2017-02" db="EMBL/GenBank/DDBJ databases">
        <title>The new phylogeny of genus Mycobacterium.</title>
        <authorList>
            <person name="Tortoli E."/>
            <person name="Trovato A."/>
            <person name="Cirillo D.M."/>
        </authorList>
    </citation>
    <scope>NUCLEOTIDE SEQUENCE [LARGE SCALE GENOMIC DNA]</scope>
    <source>
        <strain evidence="3 4">CCUG 56329</strain>
    </source>
</reference>
<dbReference type="InterPro" id="IPR006015">
    <property type="entry name" value="Universal_stress_UspA"/>
</dbReference>
<dbReference type="InterPro" id="IPR006016">
    <property type="entry name" value="UspA"/>
</dbReference>
<dbReference type="PRINTS" id="PR01438">
    <property type="entry name" value="UNVRSLSTRESS"/>
</dbReference>
<comment type="similarity">
    <text evidence="1">Belongs to the universal stress protein A family.</text>
</comment>